<dbReference type="STRING" id="151549.A0A4C1U683"/>
<evidence type="ECO:0000256" key="1">
    <source>
        <dbReference type="SAM" id="MobiDB-lite"/>
    </source>
</evidence>
<organism evidence="2 3">
    <name type="scientific">Eumeta variegata</name>
    <name type="common">Bagworm moth</name>
    <name type="synonym">Eumeta japonica</name>
    <dbReference type="NCBI Taxonomy" id="151549"/>
    <lineage>
        <taxon>Eukaryota</taxon>
        <taxon>Metazoa</taxon>
        <taxon>Ecdysozoa</taxon>
        <taxon>Arthropoda</taxon>
        <taxon>Hexapoda</taxon>
        <taxon>Insecta</taxon>
        <taxon>Pterygota</taxon>
        <taxon>Neoptera</taxon>
        <taxon>Endopterygota</taxon>
        <taxon>Lepidoptera</taxon>
        <taxon>Glossata</taxon>
        <taxon>Ditrysia</taxon>
        <taxon>Tineoidea</taxon>
        <taxon>Psychidae</taxon>
        <taxon>Oiketicinae</taxon>
        <taxon>Eumeta</taxon>
    </lineage>
</organism>
<dbReference type="PANTHER" id="PTHR45913">
    <property type="entry name" value="EPM2A-INTERACTING PROTEIN 1"/>
    <property type="match status" value="1"/>
</dbReference>
<name>A0A4C1U683_EUMVA</name>
<dbReference type="AlphaFoldDB" id="A0A4C1U683"/>
<dbReference type="PANTHER" id="PTHR45913:SF10">
    <property type="entry name" value="DUF4371 DOMAIN-CONTAINING PROTEIN"/>
    <property type="match status" value="1"/>
</dbReference>
<feature type="region of interest" description="Disordered" evidence="1">
    <location>
        <begin position="361"/>
        <end position="385"/>
    </location>
</feature>
<keyword evidence="3" id="KW-1185">Reference proteome</keyword>
<accession>A0A4C1U683</accession>
<comment type="caution">
    <text evidence="2">The sequence shown here is derived from an EMBL/GenBank/DDBJ whole genome shotgun (WGS) entry which is preliminary data.</text>
</comment>
<evidence type="ECO:0000313" key="2">
    <source>
        <dbReference type="EMBL" id="GBP21821.1"/>
    </source>
</evidence>
<proteinExistence type="predicted"/>
<dbReference type="Proteomes" id="UP000299102">
    <property type="component" value="Unassembled WGS sequence"/>
</dbReference>
<gene>
    <name evidence="2" type="primary">ZBED9</name>
    <name evidence="2" type="ORF">EVAR_6793_1</name>
</gene>
<feature type="compositionally biased region" description="Basic and acidic residues" evidence="1">
    <location>
        <begin position="365"/>
        <end position="380"/>
    </location>
</feature>
<evidence type="ECO:0000313" key="3">
    <source>
        <dbReference type="Proteomes" id="UP000299102"/>
    </source>
</evidence>
<dbReference type="OrthoDB" id="6611647at2759"/>
<dbReference type="EMBL" id="BGZK01000133">
    <property type="protein sequence ID" value="GBP21821.1"/>
    <property type="molecule type" value="Genomic_DNA"/>
</dbReference>
<reference evidence="2 3" key="1">
    <citation type="journal article" date="2019" name="Commun. Biol.">
        <title>The bagworm genome reveals a unique fibroin gene that provides high tensile strength.</title>
        <authorList>
            <person name="Kono N."/>
            <person name="Nakamura H."/>
            <person name="Ohtoshi R."/>
            <person name="Tomita M."/>
            <person name="Numata K."/>
            <person name="Arakawa K."/>
        </authorList>
    </citation>
    <scope>NUCLEOTIDE SEQUENCE [LARGE SCALE GENOMIC DNA]</scope>
</reference>
<sequence>MASTKKKRRTEEEHREFDRDWTDSFAFICNSDGFPTCLICHEKLAHNKKSNLERHFNTKHTQFASKYPAGEERKKAVDELQKQIQQSSSMLSNWAQSTSNVNLASFAVSLEIAKKGKPFTDGEYVKDCFIRASEELFRDFKNKPEILKKIKDLPLSAKTVQDRIAKMSSNVTYLQVEDIQLASALSLAIDESCDIKDTAQVALLSGINHPELENDKWLRKLHFQFLKQYRDKTSATFDTNYFSTDIQNIKDEFAGRFQQFKTIKTTLAFIVNPLNTNSNEIHVEPFGVDTASLEMQLIDLKSKDLWSRKFTELKSKLEELEVQKCMYVTQQKWTALKKMPRVEALIFDAWNSLPDCYSENSRGVSEQESHRRVTAAHERPQPGVTGALPVPWEEIRYVLEGIGSMKREKGSGPSELLLTG</sequence>
<protein>
    <submittedName>
        <fullName evidence="2">SCAN domain-containing protein 3</fullName>
    </submittedName>
</protein>